<comment type="caution">
    <text evidence="2">The sequence shown here is derived from an EMBL/GenBank/DDBJ whole genome shotgun (WGS) entry which is preliminary data.</text>
</comment>
<reference evidence="2" key="1">
    <citation type="submission" date="2023-10" db="EMBL/GenBank/DDBJ databases">
        <authorList>
            <person name="Chen Y."/>
            <person name="Shah S."/>
            <person name="Dougan E. K."/>
            <person name="Thang M."/>
            <person name="Chan C."/>
        </authorList>
    </citation>
    <scope>NUCLEOTIDE SEQUENCE [LARGE SCALE GENOMIC DNA]</scope>
</reference>
<keyword evidence="3" id="KW-1185">Reference proteome</keyword>
<evidence type="ECO:0000313" key="3">
    <source>
        <dbReference type="Proteomes" id="UP001189429"/>
    </source>
</evidence>
<accession>A0ABN9PNY8</accession>
<name>A0ABN9PNY8_9DINO</name>
<feature type="coiled-coil region" evidence="1">
    <location>
        <begin position="130"/>
        <end position="178"/>
    </location>
</feature>
<dbReference type="Gene3D" id="1.20.120.330">
    <property type="entry name" value="Nucleotidyltransferases domain 2"/>
    <property type="match status" value="1"/>
</dbReference>
<proteinExistence type="predicted"/>
<dbReference type="EMBL" id="CAUYUJ010000963">
    <property type="protein sequence ID" value="CAK0793427.1"/>
    <property type="molecule type" value="Genomic_DNA"/>
</dbReference>
<feature type="non-terminal residue" evidence="2">
    <location>
        <position position="310"/>
    </location>
</feature>
<organism evidence="2 3">
    <name type="scientific">Prorocentrum cordatum</name>
    <dbReference type="NCBI Taxonomy" id="2364126"/>
    <lineage>
        <taxon>Eukaryota</taxon>
        <taxon>Sar</taxon>
        <taxon>Alveolata</taxon>
        <taxon>Dinophyceae</taxon>
        <taxon>Prorocentrales</taxon>
        <taxon>Prorocentraceae</taxon>
        <taxon>Prorocentrum</taxon>
    </lineage>
</organism>
<evidence type="ECO:0000313" key="2">
    <source>
        <dbReference type="EMBL" id="CAK0793427.1"/>
    </source>
</evidence>
<evidence type="ECO:0000256" key="1">
    <source>
        <dbReference type="SAM" id="Coils"/>
    </source>
</evidence>
<gene>
    <name evidence="2" type="ORF">PCOR1329_LOCUS3727</name>
</gene>
<protein>
    <recommendedName>
        <fullName evidence="4">RanBP2-type domain-containing protein</fullName>
    </recommendedName>
</protein>
<keyword evidence="1" id="KW-0175">Coiled coil</keyword>
<sequence>MAKGNGSGQRWICTKCGCKRNLAHWWRCKHCRSPYSEFCEWSGRNGDEGGDVWWQDWQDGIAPGTAARATESTEAKVEDIQAIIDSLTRIGDANGAASYSKLLEVRKAQQAAATIGPPLQHRVNAAFQSVRALEGKLERAVGHYQRLETQLAEQRNWVHKLNSDLEAAEAEHTQLVRALHANTCGPGEPRASPATPVPSVVTISIDDILEGKSDLPISLGTFGQLDGDEYELDQTTKDEAKKRMDTLQADIKAAVGTLFGAAAEKIKAAKEEHQKLIGRLLLHPPKLQTHLLSPRPLLSLQEVVVEPRLE</sequence>
<dbReference type="Proteomes" id="UP001189429">
    <property type="component" value="Unassembled WGS sequence"/>
</dbReference>
<evidence type="ECO:0008006" key="4">
    <source>
        <dbReference type="Google" id="ProtNLM"/>
    </source>
</evidence>